<dbReference type="InterPro" id="IPR010997">
    <property type="entry name" value="HRDC-like_sf"/>
</dbReference>
<dbReference type="InterPro" id="IPR002562">
    <property type="entry name" value="3'-5'_exonuclease_dom"/>
</dbReference>
<dbReference type="SMART" id="SM00341">
    <property type="entry name" value="HRDC"/>
    <property type="match status" value="1"/>
</dbReference>
<comment type="caution">
    <text evidence="2">The sequence shown here is derived from an EMBL/GenBank/DDBJ whole genome shotgun (WGS) entry which is preliminary data.</text>
</comment>
<dbReference type="InterPro" id="IPR002121">
    <property type="entry name" value="HRDC_dom"/>
</dbReference>
<dbReference type="SUPFAM" id="SSF47819">
    <property type="entry name" value="HRDC-like"/>
    <property type="match status" value="1"/>
</dbReference>
<dbReference type="Pfam" id="PF00570">
    <property type="entry name" value="HRDC"/>
    <property type="match status" value="1"/>
</dbReference>
<dbReference type="CDD" id="cd06142">
    <property type="entry name" value="RNaseD_exo"/>
    <property type="match status" value="1"/>
</dbReference>
<gene>
    <name evidence="2" type="ORF">M3D15_08490</name>
</gene>
<evidence type="ECO:0000313" key="3">
    <source>
        <dbReference type="Proteomes" id="UP001525379"/>
    </source>
</evidence>
<dbReference type="Pfam" id="PF01612">
    <property type="entry name" value="DNA_pol_A_exo1"/>
    <property type="match status" value="1"/>
</dbReference>
<protein>
    <submittedName>
        <fullName evidence="2">HRDC domain-containing protein</fullName>
    </submittedName>
</protein>
<evidence type="ECO:0000259" key="1">
    <source>
        <dbReference type="PROSITE" id="PS50967"/>
    </source>
</evidence>
<keyword evidence="3" id="KW-1185">Reference proteome</keyword>
<dbReference type="EMBL" id="JALXSQ010000038">
    <property type="protein sequence ID" value="MCT2043362.1"/>
    <property type="molecule type" value="Genomic_DNA"/>
</dbReference>
<dbReference type="SMART" id="SM00474">
    <property type="entry name" value="35EXOc"/>
    <property type="match status" value="1"/>
</dbReference>
<dbReference type="SUPFAM" id="SSF53098">
    <property type="entry name" value="Ribonuclease H-like"/>
    <property type="match status" value="1"/>
</dbReference>
<organism evidence="2 3">
    <name type="scientific">Pseudoclavibacter albus</name>
    <dbReference type="NCBI Taxonomy" id="272241"/>
    <lineage>
        <taxon>Bacteria</taxon>
        <taxon>Bacillati</taxon>
        <taxon>Actinomycetota</taxon>
        <taxon>Actinomycetes</taxon>
        <taxon>Micrococcales</taxon>
        <taxon>Microbacteriaceae</taxon>
        <taxon>Pseudoclavibacter</taxon>
    </lineage>
</organism>
<dbReference type="PANTHER" id="PTHR47649">
    <property type="entry name" value="RIBONUCLEASE D"/>
    <property type="match status" value="1"/>
</dbReference>
<dbReference type="InterPro" id="IPR036397">
    <property type="entry name" value="RNaseH_sf"/>
</dbReference>
<reference evidence="2 3" key="1">
    <citation type="submission" date="2022-04" db="EMBL/GenBank/DDBJ databases">
        <title>Human microbiome associated bacterial genomes.</title>
        <authorList>
            <person name="Sandstrom S."/>
            <person name="Salamzade R."/>
            <person name="Kalan L.R."/>
        </authorList>
    </citation>
    <scope>NUCLEOTIDE SEQUENCE [LARGE SCALE GENOMIC DNA]</scope>
    <source>
        <strain evidence="3">p3-SID1799</strain>
    </source>
</reference>
<sequence>MSDRDTERLSEGGLDLIDTPEELEAACARLEAGHGPVALDAERASSYRYSERAYLVQIYRRGAGTLLIDPLAFENLSPLNDVIADEEWVFHAAAMDLPCLRELGLHPVRIFDTELGARLLGLERVGLGAVTEELLGVRLAKAHSADDWSTRPLPETWLAYAALDVEVLVDLRDVLETKLAEAGKSVWAQQEFAAVLARGVTAKREPWMKFVGSRTRHARTVAIAHELWHARDELARTRDVSPGRLVPDRSMALIAQKPPRTRQQLAELKEFQGRESRTELDRWWKAIERGRDADLAPFQAPPRDPDAMPHHRSWKQRHPAAHERYQAVKHLVGELAEERSLPIENLLTPDHLRHLAWNPPEPVSPASVAIELVSLGARPWQIEETATMLAAVLVSFDK</sequence>
<dbReference type="InterPro" id="IPR044876">
    <property type="entry name" value="HRDC_dom_sf"/>
</dbReference>
<dbReference type="InterPro" id="IPR051086">
    <property type="entry name" value="RNase_D-like"/>
</dbReference>
<dbReference type="PANTHER" id="PTHR47649:SF1">
    <property type="entry name" value="RIBONUCLEASE D"/>
    <property type="match status" value="1"/>
</dbReference>
<accession>A0ABT2HYH0</accession>
<feature type="domain" description="HRDC" evidence="1">
    <location>
        <begin position="217"/>
        <end position="297"/>
    </location>
</feature>
<dbReference type="Pfam" id="PF18305">
    <property type="entry name" value="DNA_pol_A_exoN"/>
    <property type="match status" value="1"/>
</dbReference>
<dbReference type="InterPro" id="IPR041605">
    <property type="entry name" value="Exo_C"/>
</dbReference>
<dbReference type="Gene3D" id="3.30.420.10">
    <property type="entry name" value="Ribonuclease H-like superfamily/Ribonuclease H"/>
    <property type="match status" value="1"/>
</dbReference>
<dbReference type="RefSeq" id="WP_260104548.1">
    <property type="nucleotide sequence ID" value="NZ_JALXSQ010000038.1"/>
</dbReference>
<dbReference type="PROSITE" id="PS50967">
    <property type="entry name" value="HRDC"/>
    <property type="match status" value="1"/>
</dbReference>
<proteinExistence type="predicted"/>
<dbReference type="Proteomes" id="UP001525379">
    <property type="component" value="Unassembled WGS sequence"/>
</dbReference>
<dbReference type="Gene3D" id="1.10.150.80">
    <property type="entry name" value="HRDC domain"/>
    <property type="match status" value="2"/>
</dbReference>
<name>A0ABT2HYH0_9MICO</name>
<dbReference type="InterPro" id="IPR012337">
    <property type="entry name" value="RNaseH-like_sf"/>
</dbReference>
<evidence type="ECO:0000313" key="2">
    <source>
        <dbReference type="EMBL" id="MCT2043362.1"/>
    </source>
</evidence>